<dbReference type="GO" id="GO:0019901">
    <property type="term" value="F:protein kinase binding"/>
    <property type="evidence" value="ECO:0007669"/>
    <property type="project" value="InterPro"/>
</dbReference>
<dbReference type="InterPro" id="IPR004918">
    <property type="entry name" value="Cdc37"/>
</dbReference>
<protein>
    <recommendedName>
        <fullName evidence="4">Hsp90 co-chaperone Cdc37</fullName>
    </recommendedName>
    <alternativeName>
        <fullName evidence="11">Hsp90 chaperone protein kinase-targeting subunit</fullName>
    </alternativeName>
</protein>
<dbReference type="InterPro" id="IPR038189">
    <property type="entry name" value="Cdc37_Hsp90-bd_sf"/>
</dbReference>
<feature type="domain" description="Cdc37 Hsp90 binding" evidence="16">
    <location>
        <begin position="124"/>
        <end position="278"/>
    </location>
</feature>
<evidence type="ECO:0000313" key="18">
    <source>
        <dbReference type="EnsemblMetazoa" id="AMEC004179-PA"/>
    </source>
</evidence>
<feature type="compositionally biased region" description="Basic and acidic residues" evidence="13">
    <location>
        <begin position="1"/>
        <end position="11"/>
    </location>
</feature>
<dbReference type="Gene3D" id="6.10.140.250">
    <property type="match status" value="1"/>
</dbReference>
<reference evidence="19" key="1">
    <citation type="submission" date="2014-01" db="EMBL/GenBank/DDBJ databases">
        <title>The Genome Sequence of Anopheles melas CM1001059_A (V2).</title>
        <authorList>
            <consortium name="The Broad Institute Genomics Platform"/>
            <person name="Neafsey D.E."/>
            <person name="Besansky N."/>
            <person name="Howell P."/>
            <person name="Walton C."/>
            <person name="Young S.K."/>
            <person name="Zeng Q."/>
            <person name="Gargeya S."/>
            <person name="Fitzgerald M."/>
            <person name="Haas B."/>
            <person name="Abouelleil A."/>
            <person name="Allen A.W."/>
            <person name="Alvarado L."/>
            <person name="Arachchi H.M."/>
            <person name="Berlin A.M."/>
            <person name="Chapman S.B."/>
            <person name="Gainer-Dewar J."/>
            <person name="Goldberg J."/>
            <person name="Griggs A."/>
            <person name="Gujja S."/>
            <person name="Hansen M."/>
            <person name="Howarth C."/>
            <person name="Imamovic A."/>
            <person name="Ireland A."/>
            <person name="Larimer J."/>
            <person name="McCowan C."/>
            <person name="Murphy C."/>
            <person name="Pearson M."/>
            <person name="Poon T.W."/>
            <person name="Priest M."/>
            <person name="Roberts A."/>
            <person name="Saif S."/>
            <person name="Shea T."/>
            <person name="Sisk P."/>
            <person name="Sykes S."/>
            <person name="Wortman J."/>
            <person name="Nusbaum C."/>
            <person name="Birren B."/>
        </authorList>
    </citation>
    <scope>NUCLEOTIDE SEQUENCE [LARGE SCALE GENOMIC DNA]</scope>
    <source>
        <strain evidence="19">CM1001059</strain>
    </source>
</reference>
<name>A0A182TKX0_9DIPT</name>
<feature type="domain" description="Cdc37 C-terminal" evidence="15">
    <location>
        <begin position="282"/>
        <end position="378"/>
    </location>
</feature>
<feature type="transmembrane region" description="Helical" evidence="14">
    <location>
        <begin position="750"/>
        <end position="772"/>
    </location>
</feature>
<evidence type="ECO:0000256" key="4">
    <source>
        <dbReference type="ARBA" id="ARBA00020496"/>
    </source>
</evidence>
<feature type="domain" description="Cdc37 N-terminal" evidence="17">
    <location>
        <begin position="1"/>
        <end position="121"/>
    </location>
</feature>
<dbReference type="SMART" id="SM01069">
    <property type="entry name" value="CDC37_C"/>
    <property type="match status" value="1"/>
</dbReference>
<dbReference type="GO" id="GO:0050821">
    <property type="term" value="P:protein stabilization"/>
    <property type="evidence" value="ECO:0007669"/>
    <property type="project" value="TreeGrafter"/>
</dbReference>
<keyword evidence="5" id="KW-1003">Cell membrane</keyword>
<dbReference type="VEuPathDB" id="VectorBase:AMEC004179"/>
<dbReference type="SMART" id="SM01071">
    <property type="entry name" value="CDC37_N"/>
    <property type="match status" value="1"/>
</dbReference>
<evidence type="ECO:0000256" key="5">
    <source>
        <dbReference type="ARBA" id="ARBA00022475"/>
    </source>
</evidence>
<keyword evidence="7 14" id="KW-0812">Transmembrane</keyword>
<dbReference type="GO" id="GO:0051087">
    <property type="term" value="F:protein-folding chaperone binding"/>
    <property type="evidence" value="ECO:0007669"/>
    <property type="project" value="TreeGrafter"/>
</dbReference>
<dbReference type="InterPro" id="IPR013855">
    <property type="entry name" value="Cdc37_N_dom"/>
</dbReference>
<evidence type="ECO:0000313" key="19">
    <source>
        <dbReference type="Proteomes" id="UP000075902"/>
    </source>
</evidence>
<dbReference type="GO" id="GO:0006457">
    <property type="term" value="P:protein folding"/>
    <property type="evidence" value="ECO:0007669"/>
    <property type="project" value="TreeGrafter"/>
</dbReference>
<dbReference type="Pfam" id="PF03234">
    <property type="entry name" value="CDC37_N"/>
    <property type="match status" value="1"/>
</dbReference>
<dbReference type="InterPro" id="IPR013873">
    <property type="entry name" value="Cdc37_C"/>
</dbReference>
<evidence type="ECO:0000256" key="8">
    <source>
        <dbReference type="ARBA" id="ARBA00022989"/>
    </source>
</evidence>
<keyword evidence="10" id="KW-0143">Chaperone</keyword>
<dbReference type="GO" id="GO:0031072">
    <property type="term" value="F:heat shock protein binding"/>
    <property type="evidence" value="ECO:0007669"/>
    <property type="project" value="TreeGrafter"/>
</dbReference>
<dbReference type="InterPro" id="IPR013874">
    <property type="entry name" value="Cdc37_Hsp90-bd"/>
</dbReference>
<evidence type="ECO:0000256" key="9">
    <source>
        <dbReference type="ARBA" id="ARBA00023136"/>
    </source>
</evidence>
<evidence type="ECO:0000256" key="10">
    <source>
        <dbReference type="ARBA" id="ARBA00023186"/>
    </source>
</evidence>
<evidence type="ECO:0000256" key="2">
    <source>
        <dbReference type="ARBA" id="ARBA00004651"/>
    </source>
</evidence>
<dbReference type="GO" id="GO:0050909">
    <property type="term" value="P:sensory perception of taste"/>
    <property type="evidence" value="ECO:0007669"/>
    <property type="project" value="InterPro"/>
</dbReference>
<evidence type="ECO:0000256" key="3">
    <source>
        <dbReference type="ARBA" id="ARBA00006222"/>
    </source>
</evidence>
<reference evidence="18" key="2">
    <citation type="submission" date="2020-05" db="UniProtKB">
        <authorList>
            <consortium name="EnsemblMetazoa"/>
        </authorList>
    </citation>
    <scope>IDENTIFICATION</scope>
    <source>
        <strain evidence="18">CM1001059</strain>
    </source>
</reference>
<evidence type="ECO:0000256" key="13">
    <source>
        <dbReference type="SAM" id="MobiDB-lite"/>
    </source>
</evidence>
<dbReference type="Gene3D" id="1.20.58.610">
    <property type="entry name" value="Cdc37, Hsp90 binding domain"/>
    <property type="match status" value="1"/>
</dbReference>
<dbReference type="FunFam" id="1.20.58.610:FF:000001">
    <property type="entry name" value="Hsp90 co-chaperone Cdc37-like 1"/>
    <property type="match status" value="1"/>
</dbReference>
<feature type="coiled-coil region" evidence="12">
    <location>
        <begin position="253"/>
        <end position="284"/>
    </location>
</feature>
<proteinExistence type="inferred from homology"/>
<dbReference type="GO" id="GO:0051082">
    <property type="term" value="F:unfolded protein binding"/>
    <property type="evidence" value="ECO:0007669"/>
    <property type="project" value="TreeGrafter"/>
</dbReference>
<dbReference type="InterPro" id="IPR013604">
    <property type="entry name" value="7TM_chemorcpt"/>
</dbReference>
<comment type="similarity">
    <text evidence="3">Belongs to the CDC37 family.</text>
</comment>
<feature type="transmembrane region" description="Helical" evidence="14">
    <location>
        <begin position="650"/>
        <end position="668"/>
    </location>
</feature>
<evidence type="ECO:0000256" key="7">
    <source>
        <dbReference type="ARBA" id="ARBA00022692"/>
    </source>
</evidence>
<dbReference type="SUPFAM" id="SSF101391">
    <property type="entry name" value="Hsp90 co-chaperone CDC37"/>
    <property type="match status" value="1"/>
</dbReference>
<dbReference type="PANTHER" id="PTHR12800:SF4">
    <property type="entry name" value="HSP90 CO-CHAPERONE CDC37"/>
    <property type="match status" value="1"/>
</dbReference>
<keyword evidence="6" id="KW-0963">Cytoplasm</keyword>
<evidence type="ECO:0000256" key="1">
    <source>
        <dbReference type="ARBA" id="ARBA00004496"/>
    </source>
</evidence>
<dbReference type="EnsemblMetazoa" id="AMEC004179-RA">
    <property type="protein sequence ID" value="AMEC004179-PA"/>
    <property type="gene ID" value="AMEC004179"/>
</dbReference>
<feature type="transmembrane region" description="Helical" evidence="14">
    <location>
        <begin position="529"/>
        <end position="545"/>
    </location>
</feature>
<dbReference type="STRING" id="34690.A0A182TKX0"/>
<dbReference type="GO" id="GO:0005737">
    <property type="term" value="C:cytoplasm"/>
    <property type="evidence" value="ECO:0007669"/>
    <property type="project" value="UniProtKB-SubCell"/>
</dbReference>
<sequence>MVDYSKWKDIEISDDEDDTHPNIDTPSLFRWRHQARVERMQEQEKKKVTVEKKKQTTAEKLKEAKDKLQRQEGNLDELKKIIDELEKEQERVRQEEEELRKKEKSQPWNVDTISKPGFAKTVINKSAINRREEELTEEQKEMNLRDFIKKYEKQMKEFGMLRKYDDSKKYLQDKHHLVCEDMPNYLVIWCIELEMQEKHELMAHVAHQCICMQYILDIAKQLEVDPRACVASFFQRIQEAENEYKNQFLSEIEAFKERIRKRAQEKLQKLIEEQEEEERKARLGPGGLDPVEVFESLPEELQKCFETRDIGMLQEAMAKLPPEEARVHLQRCIDSGLWVPDAKSAAAATSGSGVGAAEGGDDAEEPVYVEAKPKSEDAQAEGDSKEQEVAKLEMHIGLATNAPKRKVIAESANSPKHILLRDVIPTGGKPELGLDPVATTMSLYFNADTMRIERSSVHEPKRNRNVFLDVKPIADDANANVNVPPRQAARRNATVFNNRVGFPPLTPKEAFVDAVPADQTCMVFESSKPIYLVLRAIGVLPYTRLPSGGTAFILASPSMTYCVLFFLLLTVYIAFILLNRIEIVRTLEGRFEESVIAYLFIVNILPILIIPLMWYESRKVVSVVNGWVDFETVYRKTSGRALELRLRTKAQVIAILLPILCSLSVAITHVTMVDFKLLQVIPYCVLDTITYMMGGYWYMACETLSITAKILAEDFQRALRHVGPAAKVSEYRSLWLRLSKLARDTGFSTCYTFTFICLYLFFIITLSIYGLMSQISDGFGVKDIGLAVTAFCSVGLLFYICDEAHYASFNVRTNFQKKLLMVELSWMNTDAQTEINMFLRATEMNPSSINLGGFFDVNRTLFKSLLATMVTYLVVLLQFQISIPDEPSAMLMHSNSSHS</sequence>
<keyword evidence="9 14" id="KW-0472">Membrane</keyword>
<feature type="transmembrane region" description="Helical" evidence="14">
    <location>
        <begin position="680"/>
        <end position="699"/>
    </location>
</feature>
<evidence type="ECO:0000256" key="12">
    <source>
        <dbReference type="SAM" id="Coils"/>
    </source>
</evidence>
<dbReference type="AlphaFoldDB" id="A0A182TKX0"/>
<evidence type="ECO:0000256" key="11">
    <source>
        <dbReference type="ARBA" id="ARBA00031396"/>
    </source>
</evidence>
<evidence type="ECO:0000259" key="15">
    <source>
        <dbReference type="SMART" id="SM01069"/>
    </source>
</evidence>
<dbReference type="SMART" id="SM01070">
    <property type="entry name" value="CDC37_M"/>
    <property type="match status" value="1"/>
</dbReference>
<feature type="transmembrane region" description="Helical" evidence="14">
    <location>
        <begin position="784"/>
        <end position="801"/>
    </location>
</feature>
<keyword evidence="8 14" id="KW-1133">Transmembrane helix</keyword>
<dbReference type="Proteomes" id="UP000075902">
    <property type="component" value="Unassembled WGS sequence"/>
</dbReference>
<dbReference type="PANTHER" id="PTHR12800">
    <property type="entry name" value="CDC37-RELATED"/>
    <property type="match status" value="1"/>
</dbReference>
<evidence type="ECO:0000259" key="17">
    <source>
        <dbReference type="SMART" id="SM01071"/>
    </source>
</evidence>
<evidence type="ECO:0000256" key="14">
    <source>
        <dbReference type="SAM" id="Phobius"/>
    </source>
</evidence>
<dbReference type="GO" id="GO:0005886">
    <property type="term" value="C:plasma membrane"/>
    <property type="evidence" value="ECO:0007669"/>
    <property type="project" value="UniProtKB-SubCell"/>
</dbReference>
<feature type="region of interest" description="Disordered" evidence="13">
    <location>
        <begin position="1"/>
        <end position="26"/>
    </location>
</feature>
<dbReference type="Pfam" id="PF08565">
    <property type="entry name" value="CDC37_M"/>
    <property type="match status" value="1"/>
</dbReference>
<feature type="transmembrane region" description="Helical" evidence="14">
    <location>
        <begin position="865"/>
        <end position="883"/>
    </location>
</feature>
<dbReference type="Pfam" id="PF08564">
    <property type="entry name" value="CDC37_C"/>
    <property type="match status" value="1"/>
</dbReference>
<organism evidence="18 19">
    <name type="scientific">Anopheles melas</name>
    <dbReference type="NCBI Taxonomy" id="34690"/>
    <lineage>
        <taxon>Eukaryota</taxon>
        <taxon>Metazoa</taxon>
        <taxon>Ecdysozoa</taxon>
        <taxon>Arthropoda</taxon>
        <taxon>Hexapoda</taxon>
        <taxon>Insecta</taxon>
        <taxon>Pterygota</taxon>
        <taxon>Neoptera</taxon>
        <taxon>Endopterygota</taxon>
        <taxon>Diptera</taxon>
        <taxon>Nematocera</taxon>
        <taxon>Culicoidea</taxon>
        <taxon>Culicidae</taxon>
        <taxon>Anophelinae</taxon>
        <taxon>Anopheles</taxon>
    </lineage>
</organism>
<feature type="transmembrane region" description="Helical" evidence="14">
    <location>
        <begin position="595"/>
        <end position="615"/>
    </location>
</feature>
<accession>A0A182TKX0</accession>
<comment type="subcellular location">
    <subcellularLocation>
        <location evidence="2">Cell membrane</location>
        <topology evidence="2">Multi-pass membrane protein</topology>
    </subcellularLocation>
    <subcellularLocation>
        <location evidence="1">Cytoplasm</location>
    </subcellularLocation>
</comment>
<feature type="transmembrane region" description="Helical" evidence="14">
    <location>
        <begin position="552"/>
        <end position="575"/>
    </location>
</feature>
<feature type="region of interest" description="Disordered" evidence="13">
    <location>
        <begin position="41"/>
        <end position="65"/>
    </location>
</feature>
<keyword evidence="12" id="KW-0175">Coiled coil</keyword>
<evidence type="ECO:0000256" key="6">
    <source>
        <dbReference type="ARBA" id="ARBA00022490"/>
    </source>
</evidence>
<evidence type="ECO:0000259" key="16">
    <source>
        <dbReference type="SMART" id="SM01070"/>
    </source>
</evidence>
<dbReference type="Pfam" id="PF08395">
    <property type="entry name" value="7tm_7"/>
    <property type="match status" value="1"/>
</dbReference>
<keyword evidence="19" id="KW-1185">Reference proteome</keyword>